<dbReference type="AlphaFoldDB" id="A0A9Q1F6T0"/>
<keyword evidence="2" id="KW-1185">Reference proteome</keyword>
<name>A0A9Q1F6T0_SYNKA</name>
<gene>
    <name evidence="1" type="ORF">SKAU_G00234800</name>
</gene>
<dbReference type="EMBL" id="JAINUF010000008">
    <property type="protein sequence ID" value="KAJ8352004.1"/>
    <property type="molecule type" value="Genomic_DNA"/>
</dbReference>
<proteinExistence type="predicted"/>
<protein>
    <submittedName>
        <fullName evidence="1">Uncharacterized protein</fullName>
    </submittedName>
</protein>
<evidence type="ECO:0000313" key="2">
    <source>
        <dbReference type="Proteomes" id="UP001152622"/>
    </source>
</evidence>
<sequence>MNRLCAPMSSSHRNPWNRRPNHRRCCPANLVCPHLFSHKELSMVGGLWNCQSAVLKADFITAYAKMKSLHFLAVTETWNAPDNTATPAALSAGDSFSHTPRASVQGGGTGLLISASWKLYSHCLNISSFKFHAVTVTHCNSLI</sequence>
<accession>A0A9Q1F6T0</accession>
<comment type="caution">
    <text evidence="1">The sequence shown here is derived from an EMBL/GenBank/DDBJ whole genome shotgun (WGS) entry which is preliminary data.</text>
</comment>
<evidence type="ECO:0000313" key="1">
    <source>
        <dbReference type="EMBL" id="KAJ8352004.1"/>
    </source>
</evidence>
<reference evidence="1" key="1">
    <citation type="journal article" date="2023" name="Science">
        <title>Genome structures resolve the early diversification of teleost fishes.</title>
        <authorList>
            <person name="Parey E."/>
            <person name="Louis A."/>
            <person name="Montfort J."/>
            <person name="Bouchez O."/>
            <person name="Roques C."/>
            <person name="Iampietro C."/>
            <person name="Lluch J."/>
            <person name="Castinel A."/>
            <person name="Donnadieu C."/>
            <person name="Desvignes T."/>
            <person name="Floi Bucao C."/>
            <person name="Jouanno E."/>
            <person name="Wen M."/>
            <person name="Mejri S."/>
            <person name="Dirks R."/>
            <person name="Jansen H."/>
            <person name="Henkel C."/>
            <person name="Chen W.J."/>
            <person name="Zahm M."/>
            <person name="Cabau C."/>
            <person name="Klopp C."/>
            <person name="Thompson A.W."/>
            <person name="Robinson-Rechavi M."/>
            <person name="Braasch I."/>
            <person name="Lecointre G."/>
            <person name="Bobe J."/>
            <person name="Postlethwait J.H."/>
            <person name="Berthelot C."/>
            <person name="Roest Crollius H."/>
            <person name="Guiguen Y."/>
        </authorList>
    </citation>
    <scope>NUCLEOTIDE SEQUENCE</scope>
    <source>
        <strain evidence="1">WJC10195</strain>
    </source>
</reference>
<dbReference type="Proteomes" id="UP001152622">
    <property type="component" value="Chromosome 8"/>
</dbReference>
<organism evidence="1 2">
    <name type="scientific">Synaphobranchus kaupii</name>
    <name type="common">Kaup's arrowtooth eel</name>
    <dbReference type="NCBI Taxonomy" id="118154"/>
    <lineage>
        <taxon>Eukaryota</taxon>
        <taxon>Metazoa</taxon>
        <taxon>Chordata</taxon>
        <taxon>Craniata</taxon>
        <taxon>Vertebrata</taxon>
        <taxon>Euteleostomi</taxon>
        <taxon>Actinopterygii</taxon>
        <taxon>Neopterygii</taxon>
        <taxon>Teleostei</taxon>
        <taxon>Anguilliformes</taxon>
        <taxon>Synaphobranchidae</taxon>
        <taxon>Synaphobranchus</taxon>
    </lineage>
</organism>